<dbReference type="EMBL" id="GBRH01235781">
    <property type="protein sequence ID" value="JAD62114.1"/>
    <property type="molecule type" value="Transcribed_RNA"/>
</dbReference>
<dbReference type="AlphaFoldDB" id="A0A0A9BDW5"/>
<protein>
    <submittedName>
        <fullName evidence="1">Uncharacterized protein</fullName>
    </submittedName>
</protein>
<reference evidence="1" key="2">
    <citation type="journal article" date="2015" name="Data Brief">
        <title>Shoot transcriptome of the giant reed, Arundo donax.</title>
        <authorList>
            <person name="Barrero R.A."/>
            <person name="Guerrero F.D."/>
            <person name="Moolhuijzen P."/>
            <person name="Goolsby J.A."/>
            <person name="Tidwell J."/>
            <person name="Bellgard S.E."/>
            <person name="Bellgard M.I."/>
        </authorList>
    </citation>
    <scope>NUCLEOTIDE SEQUENCE</scope>
    <source>
        <tissue evidence="1">Shoot tissue taken approximately 20 cm above the soil surface</tissue>
    </source>
</reference>
<proteinExistence type="predicted"/>
<organism evidence="1">
    <name type="scientific">Arundo donax</name>
    <name type="common">Giant reed</name>
    <name type="synonym">Donax arundinaceus</name>
    <dbReference type="NCBI Taxonomy" id="35708"/>
    <lineage>
        <taxon>Eukaryota</taxon>
        <taxon>Viridiplantae</taxon>
        <taxon>Streptophyta</taxon>
        <taxon>Embryophyta</taxon>
        <taxon>Tracheophyta</taxon>
        <taxon>Spermatophyta</taxon>
        <taxon>Magnoliopsida</taxon>
        <taxon>Liliopsida</taxon>
        <taxon>Poales</taxon>
        <taxon>Poaceae</taxon>
        <taxon>PACMAD clade</taxon>
        <taxon>Arundinoideae</taxon>
        <taxon>Arundineae</taxon>
        <taxon>Arundo</taxon>
    </lineage>
</organism>
<accession>A0A0A9BDW5</accession>
<sequence>MLAQVHVRDSQVNYWTLHVITNHNVYSTNKSNIPRL</sequence>
<name>A0A0A9BDW5_ARUDO</name>
<evidence type="ECO:0000313" key="1">
    <source>
        <dbReference type="EMBL" id="JAD62114.1"/>
    </source>
</evidence>
<reference evidence="1" key="1">
    <citation type="submission" date="2014-09" db="EMBL/GenBank/DDBJ databases">
        <authorList>
            <person name="Magalhaes I.L.F."/>
            <person name="Oliveira U."/>
            <person name="Santos F.R."/>
            <person name="Vidigal T.H.D.A."/>
            <person name="Brescovit A.D."/>
            <person name="Santos A.J."/>
        </authorList>
    </citation>
    <scope>NUCLEOTIDE SEQUENCE</scope>
    <source>
        <tissue evidence="1">Shoot tissue taken approximately 20 cm above the soil surface</tissue>
    </source>
</reference>